<organism evidence="1 2">
    <name type="scientific">Lachnospira eligens</name>
    <dbReference type="NCBI Taxonomy" id="39485"/>
    <lineage>
        <taxon>Bacteria</taxon>
        <taxon>Bacillati</taxon>
        <taxon>Bacillota</taxon>
        <taxon>Clostridia</taxon>
        <taxon>Lachnospirales</taxon>
        <taxon>Lachnospiraceae</taxon>
        <taxon>Lachnospira</taxon>
    </lineage>
</organism>
<gene>
    <name evidence="1" type="ORF">DW858_02955</name>
</gene>
<evidence type="ECO:0008006" key="3">
    <source>
        <dbReference type="Google" id="ProtNLM"/>
    </source>
</evidence>
<proteinExistence type="predicted"/>
<dbReference type="AlphaFoldDB" id="A0A413Z0B6"/>
<dbReference type="RefSeq" id="WP_118351542.1">
    <property type="nucleotide sequence ID" value="NZ_QRWW01000003.1"/>
</dbReference>
<dbReference type="Proteomes" id="UP000285844">
    <property type="component" value="Unassembled WGS sequence"/>
</dbReference>
<dbReference type="SUPFAM" id="SSF101898">
    <property type="entry name" value="NHL repeat"/>
    <property type="match status" value="1"/>
</dbReference>
<dbReference type="EMBL" id="QSHM01000002">
    <property type="protein sequence ID" value="RHC14792.1"/>
    <property type="molecule type" value="Genomic_DNA"/>
</dbReference>
<evidence type="ECO:0000313" key="2">
    <source>
        <dbReference type="Proteomes" id="UP000285844"/>
    </source>
</evidence>
<evidence type="ECO:0000313" key="1">
    <source>
        <dbReference type="EMBL" id="RHC14792.1"/>
    </source>
</evidence>
<accession>A0A413Z0B6</accession>
<reference evidence="1 2" key="1">
    <citation type="submission" date="2018-08" db="EMBL/GenBank/DDBJ databases">
        <title>A genome reference for cultivated species of the human gut microbiota.</title>
        <authorList>
            <person name="Zou Y."/>
            <person name="Xue W."/>
            <person name="Luo G."/>
        </authorList>
    </citation>
    <scope>NUCLEOTIDE SEQUENCE [LARGE SCALE GENOMIC DNA]</scope>
    <source>
        <strain evidence="1 2">AM37-3BH</strain>
    </source>
</reference>
<sequence>MVDLEFDDKNYFTFYAAAEYNGKLYISDPDNRGLLVYDLDTKEINVKNIFMAENERDNYWSAFSYNGEIWFVPIRDNQKIAIYNIDNNSIEYLKIPRSEHVCEYQPFSNSYVVGNKVYLTPAYYDSILCVDLMTREIKKIDIGIYTYSGDIHATYKWTCMEKNKIYFCPFNNSLVKSYDVVNGVAEDIPVSVSSGMYTNIIVKDDYIYLMPQKLDNGILKYNLNDKSQETVYINAQYDNTTQYECYFMFDDVIYGLPLDGNIMYLFDCTSGNVDTIKINNNIESIYSYYFAQKINEMRYLIISNNVKNPCLIWEKDEIELIDIKLPKDYFIKELLMEIEKRR</sequence>
<comment type="caution">
    <text evidence="1">The sequence shown here is derived from an EMBL/GenBank/DDBJ whole genome shotgun (WGS) entry which is preliminary data.</text>
</comment>
<name>A0A413Z0B6_9FIRM</name>
<protein>
    <recommendedName>
        <fullName evidence="3">DUF5050 domain-containing protein</fullName>
    </recommendedName>
</protein>